<gene>
    <name evidence="9" type="ORF">PCG10_006253</name>
</gene>
<dbReference type="Pfam" id="PF00083">
    <property type="entry name" value="Sugar_tr"/>
    <property type="match status" value="1"/>
</dbReference>
<dbReference type="PROSITE" id="PS00216">
    <property type="entry name" value="SUGAR_TRANSPORT_1"/>
    <property type="match status" value="1"/>
</dbReference>
<dbReference type="EMBL" id="JAAOZQ010000040">
    <property type="protein sequence ID" value="KAF7523949.1"/>
    <property type="molecule type" value="Genomic_DNA"/>
</dbReference>
<dbReference type="GO" id="GO:0005351">
    <property type="term" value="F:carbohydrate:proton symporter activity"/>
    <property type="evidence" value="ECO:0007669"/>
    <property type="project" value="TreeGrafter"/>
</dbReference>
<feature type="transmembrane region" description="Helical" evidence="7">
    <location>
        <begin position="188"/>
        <end position="207"/>
    </location>
</feature>
<keyword evidence="6 7" id="KW-0472">Membrane</keyword>
<dbReference type="InterPro" id="IPR003663">
    <property type="entry name" value="Sugar/inositol_transpt"/>
</dbReference>
<keyword evidence="4 7" id="KW-0812">Transmembrane</keyword>
<feature type="transmembrane region" description="Helical" evidence="7">
    <location>
        <begin position="124"/>
        <end position="142"/>
    </location>
</feature>
<evidence type="ECO:0000313" key="10">
    <source>
        <dbReference type="Proteomes" id="UP000701341"/>
    </source>
</evidence>
<comment type="similarity">
    <text evidence="2">Belongs to the major facilitator superfamily. Sugar transporter (TC 2.A.1.1) family.</text>
</comment>
<dbReference type="PRINTS" id="PR00171">
    <property type="entry name" value="SUGRTRNSPORT"/>
</dbReference>
<dbReference type="InterPro" id="IPR005828">
    <property type="entry name" value="MFS_sugar_transport-like"/>
</dbReference>
<comment type="caution">
    <text evidence="9">The sequence shown here is derived from an EMBL/GenBank/DDBJ whole genome shotgun (WGS) entry which is preliminary data.</text>
</comment>
<evidence type="ECO:0000256" key="7">
    <source>
        <dbReference type="SAM" id="Phobius"/>
    </source>
</evidence>
<feature type="transmembrane region" description="Helical" evidence="7">
    <location>
        <begin position="219"/>
        <end position="237"/>
    </location>
</feature>
<dbReference type="Gene3D" id="1.20.1250.20">
    <property type="entry name" value="MFS general substrate transporter like domains"/>
    <property type="match status" value="1"/>
</dbReference>
<dbReference type="AlphaFoldDB" id="A0A9P5L448"/>
<evidence type="ECO:0000256" key="2">
    <source>
        <dbReference type="ARBA" id="ARBA00010992"/>
    </source>
</evidence>
<evidence type="ECO:0000256" key="6">
    <source>
        <dbReference type="ARBA" id="ARBA00023136"/>
    </source>
</evidence>
<dbReference type="Proteomes" id="UP000701341">
    <property type="component" value="Unassembled WGS sequence"/>
</dbReference>
<dbReference type="InterPro" id="IPR036259">
    <property type="entry name" value="MFS_trans_sf"/>
</dbReference>
<dbReference type="SUPFAM" id="SSF103473">
    <property type="entry name" value="MFS general substrate transporter"/>
    <property type="match status" value="1"/>
</dbReference>
<evidence type="ECO:0000256" key="4">
    <source>
        <dbReference type="ARBA" id="ARBA00022692"/>
    </source>
</evidence>
<feature type="transmembrane region" description="Helical" evidence="7">
    <location>
        <begin position="90"/>
        <end position="112"/>
    </location>
</feature>
<accession>A0A9P5L448</accession>
<dbReference type="InterPro" id="IPR005829">
    <property type="entry name" value="Sugar_transporter_CS"/>
</dbReference>
<organism evidence="9 10">
    <name type="scientific">Penicillium crustosum</name>
    <name type="common">Blue mold fungus</name>
    <dbReference type="NCBI Taxonomy" id="36656"/>
    <lineage>
        <taxon>Eukaryota</taxon>
        <taxon>Fungi</taxon>
        <taxon>Dikarya</taxon>
        <taxon>Ascomycota</taxon>
        <taxon>Pezizomycotina</taxon>
        <taxon>Eurotiomycetes</taxon>
        <taxon>Eurotiomycetidae</taxon>
        <taxon>Eurotiales</taxon>
        <taxon>Aspergillaceae</taxon>
        <taxon>Penicillium</taxon>
    </lineage>
</organism>
<dbReference type="InterPro" id="IPR050360">
    <property type="entry name" value="MFS_Sugar_Transporters"/>
</dbReference>
<sequence>MDVLACLESKTSTPETPAVVAKCQDIQLALNAEQALGPLKWTELWENKVTGNRKRLILACGIMVFQQMSGINALVYYIPYLLENSVRLAANMALLISGLVGVVFVVFSAYAFFFIDRWGRRKPFIITSLVQSLSMTLVAILLSLNNTNASKASVVFFFLYMAAFGACYLGVPWSYAPELLPLRNRARGCAIASAVNWTCNFAIVEFVPSAITNISWRTYIIFAVLNFTWAPLLYLFYPETARLTMEEIDNLFVKDPIQLHTQTTHASDDSENQDGKVAIELEERA</sequence>
<dbReference type="PANTHER" id="PTHR48022">
    <property type="entry name" value="PLASTIDIC GLUCOSE TRANSPORTER 4"/>
    <property type="match status" value="1"/>
</dbReference>
<feature type="domain" description="Major facilitator superfamily (MFS) profile" evidence="8">
    <location>
        <begin position="1"/>
        <end position="241"/>
    </location>
</feature>
<dbReference type="GO" id="GO:0016020">
    <property type="term" value="C:membrane"/>
    <property type="evidence" value="ECO:0007669"/>
    <property type="project" value="UniProtKB-SubCell"/>
</dbReference>
<dbReference type="PROSITE" id="PS50850">
    <property type="entry name" value="MFS"/>
    <property type="match status" value="1"/>
</dbReference>
<keyword evidence="5 7" id="KW-1133">Transmembrane helix</keyword>
<dbReference type="InterPro" id="IPR020846">
    <property type="entry name" value="MFS_dom"/>
</dbReference>
<comment type="subcellular location">
    <subcellularLocation>
        <location evidence="1">Membrane</location>
        <topology evidence="1">Multi-pass membrane protein</topology>
    </subcellularLocation>
</comment>
<name>A0A9P5L448_PENCR</name>
<keyword evidence="10" id="KW-1185">Reference proteome</keyword>
<evidence type="ECO:0000259" key="8">
    <source>
        <dbReference type="PROSITE" id="PS50850"/>
    </source>
</evidence>
<evidence type="ECO:0000256" key="5">
    <source>
        <dbReference type="ARBA" id="ARBA00022989"/>
    </source>
</evidence>
<protein>
    <recommendedName>
        <fullName evidence="8">Major facilitator superfamily (MFS) profile domain-containing protein</fullName>
    </recommendedName>
</protein>
<proteinExistence type="inferred from homology"/>
<dbReference type="PANTHER" id="PTHR48022:SF26">
    <property type="entry name" value="MAJOR FACILITATOR SUPERFAMILY (MFS) PROFILE DOMAIN-CONTAINING PROTEIN-RELATED"/>
    <property type="match status" value="1"/>
</dbReference>
<feature type="transmembrane region" description="Helical" evidence="7">
    <location>
        <begin position="56"/>
        <end position="78"/>
    </location>
</feature>
<evidence type="ECO:0000256" key="3">
    <source>
        <dbReference type="ARBA" id="ARBA00022448"/>
    </source>
</evidence>
<evidence type="ECO:0000256" key="1">
    <source>
        <dbReference type="ARBA" id="ARBA00004141"/>
    </source>
</evidence>
<feature type="transmembrane region" description="Helical" evidence="7">
    <location>
        <begin position="154"/>
        <end position="176"/>
    </location>
</feature>
<keyword evidence="3" id="KW-0813">Transport</keyword>
<evidence type="ECO:0000313" key="9">
    <source>
        <dbReference type="EMBL" id="KAF7523949.1"/>
    </source>
</evidence>
<reference evidence="9" key="1">
    <citation type="submission" date="2020-02" db="EMBL/GenBank/DDBJ databases">
        <authorList>
            <person name="Lichtner F.J."/>
        </authorList>
    </citation>
    <scope>NUCLEOTIDE SEQUENCE</scope>
    <source>
        <strain evidence="9">G10</strain>
    </source>
</reference>